<protein>
    <submittedName>
        <fullName evidence="3">Uncharacterized protein</fullName>
    </submittedName>
</protein>
<proteinExistence type="predicted"/>
<dbReference type="WBParaSite" id="PTRK_0000534300.1">
    <property type="protein sequence ID" value="PTRK_0000534300.1"/>
    <property type="gene ID" value="PTRK_0000534300"/>
</dbReference>
<reference evidence="3" key="1">
    <citation type="submission" date="2017-02" db="UniProtKB">
        <authorList>
            <consortium name="WormBaseParasite"/>
        </authorList>
    </citation>
    <scope>IDENTIFICATION</scope>
</reference>
<evidence type="ECO:0000256" key="1">
    <source>
        <dbReference type="SAM" id="MobiDB-lite"/>
    </source>
</evidence>
<keyword evidence="2" id="KW-1185">Reference proteome</keyword>
<organism evidence="2 3">
    <name type="scientific">Parastrongyloides trichosuri</name>
    <name type="common">Possum-specific nematode worm</name>
    <dbReference type="NCBI Taxonomy" id="131310"/>
    <lineage>
        <taxon>Eukaryota</taxon>
        <taxon>Metazoa</taxon>
        <taxon>Ecdysozoa</taxon>
        <taxon>Nematoda</taxon>
        <taxon>Chromadorea</taxon>
        <taxon>Rhabditida</taxon>
        <taxon>Tylenchina</taxon>
        <taxon>Panagrolaimomorpha</taxon>
        <taxon>Strongyloidoidea</taxon>
        <taxon>Strongyloididae</taxon>
        <taxon>Parastrongyloides</taxon>
    </lineage>
</organism>
<feature type="region of interest" description="Disordered" evidence="1">
    <location>
        <begin position="1"/>
        <end position="49"/>
    </location>
</feature>
<name>A0A0N4ZCU1_PARTI</name>
<feature type="region of interest" description="Disordered" evidence="1">
    <location>
        <begin position="89"/>
        <end position="129"/>
    </location>
</feature>
<evidence type="ECO:0000313" key="3">
    <source>
        <dbReference type="WBParaSite" id="PTRK_0000534300.1"/>
    </source>
</evidence>
<feature type="compositionally biased region" description="Gly residues" evidence="1">
    <location>
        <begin position="118"/>
        <end position="129"/>
    </location>
</feature>
<evidence type="ECO:0000313" key="2">
    <source>
        <dbReference type="Proteomes" id="UP000038045"/>
    </source>
</evidence>
<feature type="compositionally biased region" description="Low complexity" evidence="1">
    <location>
        <begin position="103"/>
        <end position="117"/>
    </location>
</feature>
<accession>A0A0N4ZCU1</accession>
<sequence length="129" mass="13725">MGRRGVSPAVHKGRGLPAQVRAGRPSAPRARRSAARPGRTAPRRRDGRCGWACRGGSGRRCASGGWRLSRPWRRPDCASWRSGRATARRRCGSSRWSFGGLAGRRSAGASPGPTRRLGLGGGPGRGWVS</sequence>
<dbReference type="AlphaFoldDB" id="A0A0N4ZCU1"/>
<dbReference type="Proteomes" id="UP000038045">
    <property type="component" value="Unplaced"/>
</dbReference>